<protein>
    <submittedName>
        <fullName evidence="2">Uncharacterized protein</fullName>
    </submittedName>
</protein>
<accession>A0A162RRM8</accession>
<dbReference type="Proteomes" id="UP000077051">
    <property type="component" value="Unassembled WGS sequence"/>
</dbReference>
<comment type="caution">
    <text evidence="2">The sequence shown here is derived from an EMBL/GenBank/DDBJ whole genome shotgun (WGS) entry which is preliminary data.</text>
</comment>
<dbReference type="EMBL" id="AMYB01000001">
    <property type="protein sequence ID" value="OAD08229.1"/>
    <property type="molecule type" value="Genomic_DNA"/>
</dbReference>
<keyword evidence="3" id="KW-1185">Reference proteome</keyword>
<feature type="region of interest" description="Disordered" evidence="1">
    <location>
        <begin position="1"/>
        <end position="25"/>
    </location>
</feature>
<reference evidence="2 3" key="1">
    <citation type="submission" date="2015-06" db="EMBL/GenBank/DDBJ databases">
        <title>Expansion of signal transduction pathways in fungi by whole-genome duplication.</title>
        <authorList>
            <consortium name="DOE Joint Genome Institute"/>
            <person name="Corrochano L.M."/>
            <person name="Kuo A."/>
            <person name="Marcet-Houben M."/>
            <person name="Polaino S."/>
            <person name="Salamov A."/>
            <person name="Villalobos J.M."/>
            <person name="Alvarez M.I."/>
            <person name="Avalos J."/>
            <person name="Benito E.P."/>
            <person name="Benoit I."/>
            <person name="Burger G."/>
            <person name="Camino L.P."/>
            <person name="Canovas D."/>
            <person name="Cerda-Olmedo E."/>
            <person name="Cheng J.-F."/>
            <person name="Dominguez A."/>
            <person name="Elias M."/>
            <person name="Eslava A.P."/>
            <person name="Glaser F."/>
            <person name="Grimwood J."/>
            <person name="Gutierrez G."/>
            <person name="Heitman J."/>
            <person name="Henrissat B."/>
            <person name="Iturriaga E.A."/>
            <person name="Lang B.F."/>
            <person name="Lavin J.L."/>
            <person name="Lee S."/>
            <person name="Li W."/>
            <person name="Lindquist E."/>
            <person name="Lopez-Garcia S."/>
            <person name="Luque E.M."/>
            <person name="Marcos A.T."/>
            <person name="Martin J."/>
            <person name="Mccluskey K."/>
            <person name="Medina H.R."/>
            <person name="Miralles-Duran A."/>
            <person name="Miyazaki A."/>
            <person name="Munoz-Torres E."/>
            <person name="Oguiza J.A."/>
            <person name="Ohm R."/>
            <person name="Olmedo M."/>
            <person name="Orejas M."/>
            <person name="Ortiz-Castellanos L."/>
            <person name="Pisabarro A.G."/>
            <person name="Rodriguez-Romero J."/>
            <person name="Ruiz-Herrera J."/>
            <person name="Ruiz-Vazquez R."/>
            <person name="Sanz C."/>
            <person name="Schackwitz W."/>
            <person name="Schmutz J."/>
            <person name="Shahriari M."/>
            <person name="Shelest E."/>
            <person name="Silva-Franco F."/>
            <person name="Soanes D."/>
            <person name="Syed K."/>
            <person name="Tagua V.G."/>
            <person name="Talbot N.J."/>
            <person name="Thon M."/>
            <person name="De Vries R.P."/>
            <person name="Wiebenga A."/>
            <person name="Yadav J.S."/>
            <person name="Braun E.L."/>
            <person name="Baker S."/>
            <person name="Garre V."/>
            <person name="Horwitz B."/>
            <person name="Torres-Martinez S."/>
            <person name="Idnurm A."/>
            <person name="Herrera-Estrella A."/>
            <person name="Gabaldon T."/>
            <person name="Grigoriev I.V."/>
        </authorList>
    </citation>
    <scope>NUCLEOTIDE SEQUENCE [LARGE SCALE GENOMIC DNA]</scope>
    <source>
        <strain evidence="2 3">CBS 277.49</strain>
    </source>
</reference>
<dbReference type="AlphaFoldDB" id="A0A162RRM8"/>
<gene>
    <name evidence="2" type="ORF">MUCCIDRAFT_105184</name>
</gene>
<dbReference type="VEuPathDB" id="FungiDB:MUCCIDRAFT_105184"/>
<feature type="compositionally biased region" description="Polar residues" evidence="1">
    <location>
        <begin position="13"/>
        <end position="25"/>
    </location>
</feature>
<evidence type="ECO:0000313" key="2">
    <source>
        <dbReference type="EMBL" id="OAD08229.1"/>
    </source>
</evidence>
<sequence>MSSSPDTLEPKPQNHQRASNSLPISGTLSRSIIDYRHELERATVDLSEKSDNNPIAELLRLSIDDAAENLKTITKEKGIIWKLEKQQLEQKIKYWKDATLNHIKRQPILDEN</sequence>
<evidence type="ECO:0000256" key="1">
    <source>
        <dbReference type="SAM" id="MobiDB-lite"/>
    </source>
</evidence>
<proteinExistence type="predicted"/>
<name>A0A162RRM8_MUCCL</name>
<evidence type="ECO:0000313" key="3">
    <source>
        <dbReference type="Proteomes" id="UP000077051"/>
    </source>
</evidence>
<organism evidence="2 3">
    <name type="scientific">Mucor lusitanicus CBS 277.49</name>
    <dbReference type="NCBI Taxonomy" id="747725"/>
    <lineage>
        <taxon>Eukaryota</taxon>
        <taxon>Fungi</taxon>
        <taxon>Fungi incertae sedis</taxon>
        <taxon>Mucoromycota</taxon>
        <taxon>Mucoromycotina</taxon>
        <taxon>Mucoromycetes</taxon>
        <taxon>Mucorales</taxon>
        <taxon>Mucorineae</taxon>
        <taxon>Mucoraceae</taxon>
        <taxon>Mucor</taxon>
    </lineage>
</organism>